<reference evidence="3" key="1">
    <citation type="submission" date="2023-07" db="EMBL/GenBank/DDBJ databases">
        <authorList>
            <person name="Stuckert A."/>
        </authorList>
    </citation>
    <scope>NUCLEOTIDE SEQUENCE</scope>
</reference>
<dbReference type="PROSITE" id="PS50835">
    <property type="entry name" value="IG_LIKE"/>
    <property type="match status" value="1"/>
</dbReference>
<dbReference type="Gene3D" id="1.10.10.10">
    <property type="entry name" value="Winged helix-like DNA-binding domain superfamily/Winged helix DNA-binding domain"/>
    <property type="match status" value="1"/>
</dbReference>
<feature type="transmembrane region" description="Helical" evidence="1">
    <location>
        <begin position="41"/>
        <end position="72"/>
    </location>
</feature>
<keyword evidence="4" id="KW-1185">Reference proteome</keyword>
<dbReference type="SMART" id="SM00406">
    <property type="entry name" value="IGv"/>
    <property type="match status" value="1"/>
</dbReference>
<evidence type="ECO:0000256" key="1">
    <source>
        <dbReference type="SAM" id="Phobius"/>
    </source>
</evidence>
<proteinExistence type="predicted"/>
<dbReference type="Proteomes" id="UP001176940">
    <property type="component" value="Unassembled WGS sequence"/>
</dbReference>
<dbReference type="InterPro" id="IPR050150">
    <property type="entry name" value="IgV_Light_Chain"/>
</dbReference>
<evidence type="ECO:0000259" key="2">
    <source>
        <dbReference type="PROSITE" id="PS50835"/>
    </source>
</evidence>
<dbReference type="Pfam" id="PF07686">
    <property type="entry name" value="V-set"/>
    <property type="match status" value="1"/>
</dbReference>
<dbReference type="InterPro" id="IPR036388">
    <property type="entry name" value="WH-like_DNA-bd_sf"/>
</dbReference>
<comment type="caution">
    <text evidence="3">The sequence shown here is derived from an EMBL/GenBank/DDBJ whole genome shotgun (WGS) entry which is preliminary data.</text>
</comment>
<dbReference type="SUPFAM" id="SSF48726">
    <property type="entry name" value="Immunoglobulin"/>
    <property type="match status" value="1"/>
</dbReference>
<sequence length="186" mass="19761">MVKTKESSKDTRNKIVALHQAGKTESASAGKEIEESSTHGCLISGCLISLCLISRCLTMIIALSLCLLTALITVSQAQHSVTLEPSVITASLGENVRLSCTLGGGLTVNTNGVVFMQQKIGSKPTSILYYFNPSSNRRGDGVPARFVGSASGNVGYLDINGVHPEDHGDYYCITWTGSQYDSNGKE</sequence>
<dbReference type="Gene3D" id="2.60.40.10">
    <property type="entry name" value="Immunoglobulins"/>
    <property type="match status" value="1"/>
</dbReference>
<dbReference type="InterPro" id="IPR007110">
    <property type="entry name" value="Ig-like_dom"/>
</dbReference>
<dbReference type="InterPro" id="IPR036179">
    <property type="entry name" value="Ig-like_dom_sf"/>
</dbReference>
<organism evidence="3 4">
    <name type="scientific">Ranitomeya imitator</name>
    <name type="common">mimic poison frog</name>
    <dbReference type="NCBI Taxonomy" id="111125"/>
    <lineage>
        <taxon>Eukaryota</taxon>
        <taxon>Metazoa</taxon>
        <taxon>Chordata</taxon>
        <taxon>Craniata</taxon>
        <taxon>Vertebrata</taxon>
        <taxon>Euteleostomi</taxon>
        <taxon>Amphibia</taxon>
        <taxon>Batrachia</taxon>
        <taxon>Anura</taxon>
        <taxon>Neobatrachia</taxon>
        <taxon>Hyloidea</taxon>
        <taxon>Dendrobatidae</taxon>
        <taxon>Dendrobatinae</taxon>
        <taxon>Ranitomeya</taxon>
    </lineage>
</organism>
<evidence type="ECO:0000313" key="4">
    <source>
        <dbReference type="Proteomes" id="UP001176940"/>
    </source>
</evidence>
<evidence type="ECO:0000313" key="3">
    <source>
        <dbReference type="EMBL" id="CAJ0945094.1"/>
    </source>
</evidence>
<keyword evidence="1" id="KW-0472">Membrane</keyword>
<dbReference type="PANTHER" id="PTHR23267">
    <property type="entry name" value="IMMUNOGLOBULIN LIGHT CHAIN"/>
    <property type="match status" value="1"/>
</dbReference>
<accession>A0ABN9LLP3</accession>
<dbReference type="EMBL" id="CAUEEQ010023461">
    <property type="protein sequence ID" value="CAJ0945094.1"/>
    <property type="molecule type" value="Genomic_DNA"/>
</dbReference>
<gene>
    <name evidence="3" type="ORF">RIMI_LOCUS10729085</name>
</gene>
<dbReference type="InterPro" id="IPR013783">
    <property type="entry name" value="Ig-like_fold"/>
</dbReference>
<dbReference type="InterPro" id="IPR013106">
    <property type="entry name" value="Ig_V-set"/>
</dbReference>
<name>A0ABN9LLP3_9NEOB</name>
<keyword evidence="1" id="KW-0812">Transmembrane</keyword>
<protein>
    <recommendedName>
        <fullName evidence="2">Ig-like domain-containing protein</fullName>
    </recommendedName>
</protein>
<feature type="domain" description="Ig-like" evidence="2">
    <location>
        <begin position="79"/>
        <end position="172"/>
    </location>
</feature>
<keyword evidence="1" id="KW-1133">Transmembrane helix</keyword>